<reference evidence="3" key="1">
    <citation type="journal article" date="2021" name="Mol. Ecol. Resour.">
        <title>Apolygus lucorum genome provides insights into omnivorousness and mesophyll feeding.</title>
        <authorList>
            <person name="Liu Y."/>
            <person name="Liu H."/>
            <person name="Wang H."/>
            <person name="Huang T."/>
            <person name="Liu B."/>
            <person name="Yang B."/>
            <person name="Yin L."/>
            <person name="Li B."/>
            <person name="Zhang Y."/>
            <person name="Zhang S."/>
            <person name="Jiang F."/>
            <person name="Zhang X."/>
            <person name="Ren Y."/>
            <person name="Wang B."/>
            <person name="Wang S."/>
            <person name="Lu Y."/>
            <person name="Wu K."/>
            <person name="Fan W."/>
            <person name="Wang G."/>
        </authorList>
    </citation>
    <scope>NUCLEOTIDE SEQUENCE</scope>
    <source>
        <strain evidence="3">12Hb</strain>
    </source>
</reference>
<sequence length="294" mass="33269">MAKTYSGLLARRLEDFVEQNSIMTEAQAGFRKGYSTVDAIFTLTGAAHLRLENGPKKKLYAFFVDYRSAFDSVRHDLLLEKLNVVGVSRKFLRTLAAMYGVGQATVWGRQGLSQFFDIERGVKQGFLMSPLLFAIYLNDLTQAIPFGTFVGENVISTLLYADDVAVLAESPEDLQSNIEALKSYSDRWSLEVNLDKSKVMVFRRGGRLSAKEKWFYEGKKLDTVSSFRYLGVSLKDARFEIPQDGCSGDNEERSFLGRGDESTRRERWLSARFEPGGSRGLEGPDRQNNNRTWE</sequence>
<evidence type="ECO:0000259" key="2">
    <source>
        <dbReference type="PROSITE" id="PS50878"/>
    </source>
</evidence>
<dbReference type="Pfam" id="PF00078">
    <property type="entry name" value="RVT_1"/>
    <property type="match status" value="1"/>
</dbReference>
<proteinExistence type="predicted"/>
<dbReference type="InterPro" id="IPR043502">
    <property type="entry name" value="DNA/RNA_pol_sf"/>
</dbReference>
<dbReference type="Proteomes" id="UP000466442">
    <property type="component" value="Unassembled WGS sequence"/>
</dbReference>
<dbReference type="PANTHER" id="PTHR47027">
    <property type="entry name" value="REVERSE TRANSCRIPTASE DOMAIN-CONTAINING PROTEIN"/>
    <property type="match status" value="1"/>
</dbReference>
<dbReference type="AlphaFoldDB" id="A0A8S9X1L7"/>
<dbReference type="PANTHER" id="PTHR47027:SF20">
    <property type="entry name" value="REVERSE TRANSCRIPTASE-LIKE PROTEIN WITH RNA-DIRECTED DNA POLYMERASE DOMAIN"/>
    <property type="match status" value="1"/>
</dbReference>
<accession>A0A8S9X1L7</accession>
<feature type="region of interest" description="Disordered" evidence="1">
    <location>
        <begin position="274"/>
        <end position="294"/>
    </location>
</feature>
<evidence type="ECO:0000313" key="4">
    <source>
        <dbReference type="Proteomes" id="UP000466442"/>
    </source>
</evidence>
<dbReference type="Gene3D" id="3.30.70.270">
    <property type="match status" value="1"/>
</dbReference>
<dbReference type="GO" id="GO:0071897">
    <property type="term" value="P:DNA biosynthetic process"/>
    <property type="evidence" value="ECO:0007669"/>
    <property type="project" value="UniProtKB-ARBA"/>
</dbReference>
<feature type="domain" description="Reverse transcriptase" evidence="2">
    <location>
        <begin position="1"/>
        <end position="234"/>
    </location>
</feature>
<keyword evidence="4" id="KW-1185">Reference proteome</keyword>
<dbReference type="SUPFAM" id="SSF56672">
    <property type="entry name" value="DNA/RNA polymerases"/>
    <property type="match status" value="1"/>
</dbReference>
<evidence type="ECO:0000256" key="1">
    <source>
        <dbReference type="SAM" id="MobiDB-lite"/>
    </source>
</evidence>
<protein>
    <recommendedName>
        <fullName evidence="2">Reverse transcriptase domain-containing protein</fullName>
    </recommendedName>
</protein>
<dbReference type="InterPro" id="IPR000477">
    <property type="entry name" value="RT_dom"/>
</dbReference>
<dbReference type="OrthoDB" id="6623548at2759"/>
<dbReference type="PROSITE" id="PS50878">
    <property type="entry name" value="RT_POL"/>
    <property type="match status" value="1"/>
</dbReference>
<evidence type="ECO:0000313" key="3">
    <source>
        <dbReference type="EMBL" id="KAF6202877.1"/>
    </source>
</evidence>
<comment type="caution">
    <text evidence="3">The sequence shown here is derived from an EMBL/GenBank/DDBJ whole genome shotgun (WGS) entry which is preliminary data.</text>
</comment>
<name>A0A8S9X1L7_APOLU</name>
<dbReference type="CDD" id="cd01650">
    <property type="entry name" value="RT_nLTR_like"/>
    <property type="match status" value="1"/>
</dbReference>
<dbReference type="InterPro" id="IPR043128">
    <property type="entry name" value="Rev_trsase/Diguanyl_cyclase"/>
</dbReference>
<organism evidence="3 4">
    <name type="scientific">Apolygus lucorum</name>
    <name type="common">Small green plant bug</name>
    <name type="synonym">Lygocoris lucorum</name>
    <dbReference type="NCBI Taxonomy" id="248454"/>
    <lineage>
        <taxon>Eukaryota</taxon>
        <taxon>Metazoa</taxon>
        <taxon>Ecdysozoa</taxon>
        <taxon>Arthropoda</taxon>
        <taxon>Hexapoda</taxon>
        <taxon>Insecta</taxon>
        <taxon>Pterygota</taxon>
        <taxon>Neoptera</taxon>
        <taxon>Paraneoptera</taxon>
        <taxon>Hemiptera</taxon>
        <taxon>Heteroptera</taxon>
        <taxon>Panheteroptera</taxon>
        <taxon>Cimicomorpha</taxon>
        <taxon>Miridae</taxon>
        <taxon>Mirini</taxon>
        <taxon>Apolygus</taxon>
    </lineage>
</organism>
<dbReference type="EMBL" id="WIXP02000011">
    <property type="protein sequence ID" value="KAF6202877.1"/>
    <property type="molecule type" value="Genomic_DNA"/>
</dbReference>
<gene>
    <name evidence="3" type="ORF">GE061_003283</name>
</gene>